<dbReference type="STRING" id="7398.A0A1B0A6K3"/>
<evidence type="ECO:0000313" key="3">
    <source>
        <dbReference type="Proteomes" id="UP000092445"/>
    </source>
</evidence>
<dbReference type="Proteomes" id="UP000092445">
    <property type="component" value="Unassembled WGS sequence"/>
</dbReference>
<reference evidence="2" key="2">
    <citation type="submission" date="2020-05" db="UniProtKB">
        <authorList>
            <consortium name="EnsemblMetazoa"/>
        </authorList>
    </citation>
    <scope>IDENTIFICATION</scope>
    <source>
        <strain evidence="2">IAEA</strain>
    </source>
</reference>
<feature type="region of interest" description="Disordered" evidence="1">
    <location>
        <begin position="39"/>
        <end position="61"/>
    </location>
</feature>
<evidence type="ECO:0000313" key="2">
    <source>
        <dbReference type="EnsemblMetazoa" id="GPAI035897-PA"/>
    </source>
</evidence>
<sequence length="100" mass="11012">MRPYGHLARVLSNSELYIDSPLGFANLAEKIVEHVMSTHSSAAGGDVPRPPPRRRSTFVSGQQRTLSFCNTQEHAGNSGQAPRRSFTTTVSLPYVNEVDR</sequence>
<keyword evidence="3" id="KW-1185">Reference proteome</keyword>
<dbReference type="AlphaFoldDB" id="A0A1B0A6K3"/>
<evidence type="ECO:0000256" key="1">
    <source>
        <dbReference type="SAM" id="MobiDB-lite"/>
    </source>
</evidence>
<dbReference type="EnsemblMetazoa" id="GPAI035897-RA">
    <property type="protein sequence ID" value="GPAI035897-PA"/>
    <property type="gene ID" value="GPAI035897"/>
</dbReference>
<accession>A0A1B0A6K3</accession>
<proteinExistence type="predicted"/>
<organism evidence="2 3">
    <name type="scientific">Glossina pallidipes</name>
    <name type="common">Tsetse fly</name>
    <dbReference type="NCBI Taxonomy" id="7398"/>
    <lineage>
        <taxon>Eukaryota</taxon>
        <taxon>Metazoa</taxon>
        <taxon>Ecdysozoa</taxon>
        <taxon>Arthropoda</taxon>
        <taxon>Hexapoda</taxon>
        <taxon>Insecta</taxon>
        <taxon>Pterygota</taxon>
        <taxon>Neoptera</taxon>
        <taxon>Endopterygota</taxon>
        <taxon>Diptera</taxon>
        <taxon>Brachycera</taxon>
        <taxon>Muscomorpha</taxon>
        <taxon>Hippoboscoidea</taxon>
        <taxon>Glossinidae</taxon>
        <taxon>Glossina</taxon>
    </lineage>
</organism>
<dbReference type="VEuPathDB" id="VectorBase:GPAI035897"/>
<name>A0A1B0A6K3_GLOPL</name>
<reference evidence="3" key="1">
    <citation type="submission" date="2014-03" db="EMBL/GenBank/DDBJ databases">
        <authorList>
            <person name="Aksoy S."/>
            <person name="Warren W."/>
            <person name="Wilson R.K."/>
        </authorList>
    </citation>
    <scope>NUCLEOTIDE SEQUENCE [LARGE SCALE GENOMIC DNA]</scope>
    <source>
        <strain evidence="3">IAEA</strain>
    </source>
</reference>
<protein>
    <submittedName>
        <fullName evidence="2">Uncharacterized protein</fullName>
    </submittedName>
</protein>